<accession>A0ABQ8SG09</accession>
<organism evidence="2 3">
    <name type="scientific">Periplaneta americana</name>
    <name type="common">American cockroach</name>
    <name type="synonym">Blatta americana</name>
    <dbReference type="NCBI Taxonomy" id="6978"/>
    <lineage>
        <taxon>Eukaryota</taxon>
        <taxon>Metazoa</taxon>
        <taxon>Ecdysozoa</taxon>
        <taxon>Arthropoda</taxon>
        <taxon>Hexapoda</taxon>
        <taxon>Insecta</taxon>
        <taxon>Pterygota</taxon>
        <taxon>Neoptera</taxon>
        <taxon>Polyneoptera</taxon>
        <taxon>Dictyoptera</taxon>
        <taxon>Blattodea</taxon>
        <taxon>Blattoidea</taxon>
        <taxon>Blattidae</taxon>
        <taxon>Blattinae</taxon>
        <taxon>Periplaneta</taxon>
    </lineage>
</organism>
<sequence length="368" mass="42036">MNSDRPNIGILPLQYASWNIRNDFSVYREQFLGMVSISHFNWLLISGSFSTLVRLLIDVFLTVLPASCISYADASIIDRLCTIFDVHSLDITAVQQHHYTAPYISEHFLAMSFLNDASAFFGLYNYFNYVNKFNNNVSDCHQSFHASSILARTEKQVNECFIVFISSLEVREKSPGIHVLCRIFVSGTSSVLGGRYNKYSIIIIRTCRSTKHRVCTEGKIINIVKLRRNHKYYVESRRQRYAEKSIVTARHSTFTTTGCLSKNAGFNHTNKCKKTEDEGSQKKSTQVNATTNQVTNVSESGVYASRLHNEIKRNPETSVVDQVHCDNRIEKSRKNSTSRIHKRDFGPKLTLESTKSSFSYSQSTLRRK</sequence>
<comment type="caution">
    <text evidence="2">The sequence shown here is derived from an EMBL/GenBank/DDBJ whole genome shotgun (WGS) entry which is preliminary data.</text>
</comment>
<name>A0ABQ8SG09_PERAM</name>
<keyword evidence="3" id="KW-1185">Reference proteome</keyword>
<reference evidence="2 3" key="1">
    <citation type="journal article" date="2022" name="Allergy">
        <title>Genome assembly and annotation of Periplaneta americana reveal a comprehensive cockroach allergen profile.</title>
        <authorList>
            <person name="Wang L."/>
            <person name="Xiong Q."/>
            <person name="Saelim N."/>
            <person name="Wang L."/>
            <person name="Nong W."/>
            <person name="Wan A.T."/>
            <person name="Shi M."/>
            <person name="Liu X."/>
            <person name="Cao Q."/>
            <person name="Hui J.H.L."/>
            <person name="Sookrung N."/>
            <person name="Leung T.F."/>
            <person name="Tungtrongchitr A."/>
            <person name="Tsui S.K.W."/>
        </authorList>
    </citation>
    <scope>NUCLEOTIDE SEQUENCE [LARGE SCALE GENOMIC DNA]</scope>
    <source>
        <strain evidence="2">PWHHKU_190912</strain>
    </source>
</reference>
<protein>
    <submittedName>
        <fullName evidence="2">Uncharacterized protein</fullName>
    </submittedName>
</protein>
<dbReference type="EMBL" id="JAJSOF020000029">
    <property type="protein sequence ID" value="KAJ4432592.1"/>
    <property type="molecule type" value="Genomic_DNA"/>
</dbReference>
<evidence type="ECO:0000256" key="1">
    <source>
        <dbReference type="SAM" id="MobiDB-lite"/>
    </source>
</evidence>
<feature type="region of interest" description="Disordered" evidence="1">
    <location>
        <begin position="328"/>
        <end position="368"/>
    </location>
</feature>
<evidence type="ECO:0000313" key="2">
    <source>
        <dbReference type="EMBL" id="KAJ4432592.1"/>
    </source>
</evidence>
<evidence type="ECO:0000313" key="3">
    <source>
        <dbReference type="Proteomes" id="UP001148838"/>
    </source>
</evidence>
<dbReference type="Proteomes" id="UP001148838">
    <property type="component" value="Unassembled WGS sequence"/>
</dbReference>
<gene>
    <name evidence="2" type="ORF">ANN_21215</name>
</gene>
<proteinExistence type="predicted"/>
<feature type="compositionally biased region" description="Low complexity" evidence="1">
    <location>
        <begin position="353"/>
        <end position="368"/>
    </location>
</feature>